<dbReference type="SMART" id="SM00867">
    <property type="entry name" value="YceI"/>
    <property type="match status" value="1"/>
</dbReference>
<evidence type="ECO:0000313" key="3">
    <source>
        <dbReference type="EMBL" id="MBF0754570.1"/>
    </source>
</evidence>
<dbReference type="EMBL" id="JADGLW010000008">
    <property type="protein sequence ID" value="MBF0754570.1"/>
    <property type="molecule type" value="Genomic_DNA"/>
</dbReference>
<dbReference type="Gene3D" id="2.40.128.110">
    <property type="entry name" value="Lipid/polyisoprenoid-binding, YceI-like"/>
    <property type="match status" value="1"/>
</dbReference>
<accession>A0ABR9Y006</accession>
<dbReference type="PANTHER" id="PTHR34406:SF1">
    <property type="entry name" value="PROTEIN YCEI"/>
    <property type="match status" value="1"/>
</dbReference>
<keyword evidence="4" id="KW-1185">Reference proteome</keyword>
<evidence type="ECO:0000313" key="4">
    <source>
        <dbReference type="Proteomes" id="UP000647980"/>
    </source>
</evidence>
<dbReference type="InterPro" id="IPR007372">
    <property type="entry name" value="Lipid/polyisoprenoid-bd_YceI"/>
</dbReference>
<comment type="similarity">
    <text evidence="1">Belongs to the UPF0312 family.</text>
</comment>
<feature type="domain" description="Lipid/polyisoprenoid-binding YceI-like" evidence="2">
    <location>
        <begin position="3"/>
        <end position="172"/>
    </location>
</feature>
<sequence>MAKFTADTAHSELEFQVKHMMVTKVKGTFGEWSIDVEADNIEDFTTAKIKGKANAATIDTKVADRDAHLTSADFFDVENHPEITFESTKIEGSGTKFDVTGNLTIKDVTNEVTIPVEYNGQGVSPFGPTVYGFESKFSINREEFGLTWNQTLETGGVLVSKDVKVSLELQLNPADAE</sequence>
<evidence type="ECO:0000256" key="1">
    <source>
        <dbReference type="ARBA" id="ARBA00008812"/>
    </source>
</evidence>
<evidence type="ECO:0000259" key="2">
    <source>
        <dbReference type="SMART" id="SM00867"/>
    </source>
</evidence>
<organism evidence="3 4">
    <name type="scientific">Jeotgalicoccus nanhaiensis</name>
    <dbReference type="NCBI Taxonomy" id="568603"/>
    <lineage>
        <taxon>Bacteria</taxon>
        <taxon>Bacillati</taxon>
        <taxon>Bacillota</taxon>
        <taxon>Bacilli</taxon>
        <taxon>Bacillales</taxon>
        <taxon>Staphylococcaceae</taxon>
        <taxon>Jeotgalicoccus</taxon>
    </lineage>
</organism>
<proteinExistence type="inferred from homology"/>
<gene>
    <name evidence="3" type="ORF">IR135_09930</name>
</gene>
<reference evidence="3 4" key="1">
    <citation type="submission" date="2020-10" db="EMBL/GenBank/DDBJ databases">
        <title>Mouse Oral microbiota.</title>
        <authorList>
            <person name="Joseph S."/>
            <person name="Aduse-Opoku J."/>
        </authorList>
    </citation>
    <scope>NUCLEOTIDE SEQUENCE [LARGE SCALE GENOMIC DNA]</scope>
    <source>
        <strain evidence="3 4">19428wE5_W307</strain>
    </source>
</reference>
<name>A0ABR9Y006_9STAP</name>
<dbReference type="Proteomes" id="UP000647980">
    <property type="component" value="Unassembled WGS sequence"/>
</dbReference>
<dbReference type="InterPro" id="IPR036761">
    <property type="entry name" value="TTHA0802/YceI-like_sf"/>
</dbReference>
<dbReference type="SUPFAM" id="SSF101874">
    <property type="entry name" value="YceI-like"/>
    <property type="match status" value="1"/>
</dbReference>
<comment type="caution">
    <text evidence="3">The sequence shown here is derived from an EMBL/GenBank/DDBJ whole genome shotgun (WGS) entry which is preliminary data.</text>
</comment>
<dbReference type="Pfam" id="PF04264">
    <property type="entry name" value="YceI"/>
    <property type="match status" value="1"/>
</dbReference>
<protein>
    <submittedName>
        <fullName evidence="3">YceI family protein</fullName>
    </submittedName>
</protein>
<dbReference type="RefSeq" id="WP_135099055.1">
    <property type="nucleotide sequence ID" value="NZ_JADGLW010000008.1"/>
</dbReference>
<dbReference type="PANTHER" id="PTHR34406">
    <property type="entry name" value="PROTEIN YCEI"/>
    <property type="match status" value="1"/>
</dbReference>